<dbReference type="EMBL" id="CALNXK010000668">
    <property type="protein sequence ID" value="CAH3188957.1"/>
    <property type="molecule type" value="Genomic_DNA"/>
</dbReference>
<reference evidence="1 2" key="1">
    <citation type="submission" date="2022-05" db="EMBL/GenBank/DDBJ databases">
        <authorList>
            <consortium name="Genoscope - CEA"/>
            <person name="William W."/>
        </authorList>
    </citation>
    <scope>NUCLEOTIDE SEQUENCE [LARGE SCALE GENOMIC DNA]</scope>
</reference>
<evidence type="ECO:0000313" key="2">
    <source>
        <dbReference type="Proteomes" id="UP001159405"/>
    </source>
</evidence>
<organism evidence="1 2">
    <name type="scientific">Porites lobata</name>
    <dbReference type="NCBI Taxonomy" id="104759"/>
    <lineage>
        <taxon>Eukaryota</taxon>
        <taxon>Metazoa</taxon>
        <taxon>Cnidaria</taxon>
        <taxon>Anthozoa</taxon>
        <taxon>Hexacorallia</taxon>
        <taxon>Scleractinia</taxon>
        <taxon>Fungiina</taxon>
        <taxon>Poritidae</taxon>
        <taxon>Porites</taxon>
    </lineage>
</organism>
<dbReference type="PANTHER" id="PTHR47018:SF4">
    <property type="match status" value="1"/>
</dbReference>
<comment type="caution">
    <text evidence="1">The sequence shown here is derived from an EMBL/GenBank/DDBJ whole genome shotgun (WGS) entry which is preliminary data.</text>
</comment>
<sequence length="292" mass="32981">MNVSTFDSCKAIEEAGRRRSDESMLLKISGVDLIAAEAKYHKHCRSQYASKSNLMFVDFRVDGEEDVYTQAYQNLKEDIKPQLESGVALDMKTLLDSYQGILQHLGCKTAKSYKSERLKRRLQQSFQEEIVFQKLPDPSKPELVYSSSISLQDVINSAAEKSCHLAKMSASSEDESSNSQGQNDVNSILYHAAQILRSSIRSESKSIGIQPVDVEDLKSNKDQNRNLQFVLLIQKSDDKIEEEWFQSSSSLCTTAIQMDFGWFLTRLCTHQYITATAKFFSPCQVGVGLTQR</sequence>
<gene>
    <name evidence="1" type="ORF">PLOB_00041865</name>
</gene>
<evidence type="ECO:0000313" key="1">
    <source>
        <dbReference type="EMBL" id="CAH3188957.1"/>
    </source>
</evidence>
<name>A0ABN8SB64_9CNID</name>
<dbReference type="PANTHER" id="PTHR47018">
    <property type="entry name" value="CXC DOMAIN-CONTAINING PROTEIN-RELATED"/>
    <property type="match status" value="1"/>
</dbReference>
<keyword evidence="2" id="KW-1185">Reference proteome</keyword>
<dbReference type="Proteomes" id="UP001159405">
    <property type="component" value="Unassembled WGS sequence"/>
</dbReference>
<accession>A0ABN8SB64</accession>
<protein>
    <submittedName>
        <fullName evidence="1">Uncharacterized protein</fullName>
    </submittedName>
</protein>
<proteinExistence type="predicted"/>